<comment type="catalytic activity">
    <reaction evidence="4">
        <text>L-homoserine + succinyl-CoA = O-succinyl-L-homoserine + CoA</text>
        <dbReference type="Rhea" id="RHEA:22008"/>
        <dbReference type="ChEBI" id="CHEBI:57287"/>
        <dbReference type="ChEBI" id="CHEBI:57292"/>
        <dbReference type="ChEBI" id="CHEBI:57476"/>
        <dbReference type="ChEBI" id="CHEBI:57661"/>
        <dbReference type="EC" id="2.3.1.46"/>
    </reaction>
</comment>
<evidence type="ECO:0000256" key="3">
    <source>
        <dbReference type="ARBA" id="ARBA00023315"/>
    </source>
</evidence>
<dbReference type="GO" id="GO:0008899">
    <property type="term" value="F:homoserine O-succinyltransferase activity"/>
    <property type="evidence" value="ECO:0007669"/>
    <property type="project" value="UniProtKB-UniRule"/>
</dbReference>
<evidence type="ECO:0000313" key="7">
    <source>
        <dbReference type="EMBL" id="TSE37133.1"/>
    </source>
</evidence>
<feature type="domain" description="AB hydrolase-1" evidence="6">
    <location>
        <begin position="41"/>
        <end position="371"/>
    </location>
</feature>
<dbReference type="NCBIfam" id="NF001209">
    <property type="entry name" value="PRK00175.1"/>
    <property type="match status" value="1"/>
</dbReference>
<feature type="binding site" evidence="4">
    <location>
        <position position="222"/>
    </location>
    <ligand>
        <name>substrate</name>
    </ligand>
</feature>
<dbReference type="GO" id="GO:0004414">
    <property type="term" value="F:homoserine O-acetyltransferase activity"/>
    <property type="evidence" value="ECO:0007669"/>
    <property type="project" value="TreeGrafter"/>
</dbReference>
<evidence type="ECO:0000256" key="1">
    <source>
        <dbReference type="ARBA" id="ARBA00022679"/>
    </source>
</evidence>
<comment type="subcellular location">
    <subcellularLocation>
        <location evidence="4">Cytoplasm</location>
    </subcellularLocation>
</comment>
<dbReference type="PANTHER" id="PTHR32268:SF11">
    <property type="entry name" value="HOMOSERINE O-ACETYLTRANSFERASE"/>
    <property type="match status" value="1"/>
</dbReference>
<feature type="active site" description="Nucleophile" evidence="4 5">
    <location>
        <position position="152"/>
    </location>
</feature>
<dbReference type="UniPathway" id="UPA00051">
    <property type="reaction ID" value="UER00075"/>
</dbReference>
<feature type="active site" evidence="4 5">
    <location>
        <position position="333"/>
    </location>
</feature>
<keyword evidence="3 4" id="KW-0012">Acyltransferase</keyword>
<comment type="similarity">
    <text evidence="4">Belongs to the AB hydrolase superfamily. MetX family.</text>
</comment>
<protein>
    <recommendedName>
        <fullName evidence="4">Homoserine O-succinyltransferase</fullName>
        <shortName evidence="4">HST</shortName>
        <ecNumber evidence="4">2.3.1.46</ecNumber>
    </recommendedName>
    <alternativeName>
        <fullName evidence="4">Homoserine transsuccinylase</fullName>
        <shortName evidence="4">HTS</shortName>
    </alternativeName>
</protein>
<organism evidence="7 8">
    <name type="scientific">Tepidimonas fonticaldi</name>
    <dbReference type="NCBI Taxonomy" id="1101373"/>
    <lineage>
        <taxon>Bacteria</taxon>
        <taxon>Pseudomonadati</taxon>
        <taxon>Pseudomonadota</taxon>
        <taxon>Betaproteobacteria</taxon>
        <taxon>Burkholderiales</taxon>
        <taxon>Tepidimonas</taxon>
    </lineage>
</organism>
<comment type="function">
    <text evidence="4">Transfers a succinyl group from succinyl-CoA to L-homoserine, forming succinyl-L-homoserine.</text>
</comment>
<accession>A0A554XMS6</accession>
<evidence type="ECO:0000313" key="8">
    <source>
        <dbReference type="Proteomes" id="UP000316388"/>
    </source>
</evidence>
<comment type="caution">
    <text evidence="7">The sequence shown here is derived from an EMBL/GenBank/DDBJ whole genome shotgun (WGS) entry which is preliminary data.</text>
</comment>
<comment type="caution">
    <text evidence="4">Lacks conserved residue(s) required for the propagation of feature annotation.</text>
</comment>
<keyword evidence="4" id="KW-0028">Amino-acid biosynthesis</keyword>
<dbReference type="EMBL" id="VJOO01000009">
    <property type="protein sequence ID" value="TSE37133.1"/>
    <property type="molecule type" value="Genomic_DNA"/>
</dbReference>
<dbReference type="Proteomes" id="UP000316388">
    <property type="component" value="Unassembled WGS sequence"/>
</dbReference>
<dbReference type="PIRSF" id="PIRSF000443">
    <property type="entry name" value="Homoser_Ac_trans"/>
    <property type="match status" value="1"/>
</dbReference>
<evidence type="ECO:0000256" key="4">
    <source>
        <dbReference type="HAMAP-Rule" id="MF_00296"/>
    </source>
</evidence>
<comment type="subunit">
    <text evidence="4">Homodimer.</text>
</comment>
<dbReference type="GO" id="GO:0009086">
    <property type="term" value="P:methionine biosynthetic process"/>
    <property type="evidence" value="ECO:0007669"/>
    <property type="project" value="UniProtKB-UniRule"/>
</dbReference>
<dbReference type="InterPro" id="IPR000073">
    <property type="entry name" value="AB_hydrolase_1"/>
</dbReference>
<evidence type="ECO:0000259" key="6">
    <source>
        <dbReference type="Pfam" id="PF00561"/>
    </source>
</evidence>
<dbReference type="RefSeq" id="WP_143968799.1">
    <property type="nucleotide sequence ID" value="NZ_VJOO01000009.1"/>
</dbReference>
<proteinExistence type="inferred from homology"/>
<dbReference type="GO" id="GO:0009092">
    <property type="term" value="P:homoserine metabolic process"/>
    <property type="evidence" value="ECO:0007669"/>
    <property type="project" value="TreeGrafter"/>
</dbReference>
<comment type="pathway">
    <text evidence="4">Amino-acid biosynthesis; L-methionine biosynthesis via de novo pathway; O-succinyl-L-homoserine from L-homoserine: step 1/1.</text>
</comment>
<feature type="binding site" evidence="4">
    <location>
        <position position="367"/>
    </location>
    <ligand>
        <name>substrate</name>
    </ligand>
</feature>
<evidence type="ECO:0000256" key="2">
    <source>
        <dbReference type="ARBA" id="ARBA00023167"/>
    </source>
</evidence>
<reference evidence="7 8" key="1">
    <citation type="submission" date="2019-07" db="EMBL/GenBank/DDBJ databases">
        <title>Tepidimonas fonticaldi AT-A2 draft genome.</title>
        <authorList>
            <person name="Da Costa M.S."/>
            <person name="Froufe H.J.C."/>
            <person name="Egas C."/>
            <person name="Albuquerque L."/>
        </authorList>
    </citation>
    <scope>NUCLEOTIDE SEQUENCE [LARGE SCALE GENOMIC DNA]</scope>
    <source>
        <strain evidence="7 8">AT-A2</strain>
    </source>
</reference>
<name>A0A554XMS6_9BURK</name>
<dbReference type="PANTHER" id="PTHR32268">
    <property type="entry name" value="HOMOSERINE O-ACETYLTRANSFERASE"/>
    <property type="match status" value="1"/>
</dbReference>
<dbReference type="NCBIfam" id="TIGR01392">
    <property type="entry name" value="homoserO_Ac_trn"/>
    <property type="match status" value="1"/>
</dbReference>
<dbReference type="SUPFAM" id="SSF53474">
    <property type="entry name" value="alpha/beta-Hydrolases"/>
    <property type="match status" value="1"/>
</dbReference>
<dbReference type="GO" id="GO:0005737">
    <property type="term" value="C:cytoplasm"/>
    <property type="evidence" value="ECO:0007669"/>
    <property type="project" value="UniProtKB-SubCell"/>
</dbReference>
<sequence length="401" mass="44334">MIVTPQRHAFDTPLPLRGGGVLPAFELVYETYGQLNAARDNAVLICHALNASHHVAGLHADERGQPIPKSEGWWHNMIGPGKPVDTRRFFVIGVNNVGSCFGSTGPTHVNPATGQPWGADFPVVTVEDWVEAQARLLDALGIERLAAVMGGSLGGMQALSWTLQYPQRVRHAVVIASAPNLTAENIAFNEVARRAIVSDPDFHGGHYLRHGTKPRRGLRIARMIGHITYLSDDVMNEKFGRRLRPLAQALRAGDAEAAERLTYRYTTQDIEFEIESYLRHQGDKFSEYFDANTYLLITRALDYFDPAREFDGDLSAALARAQADFLLVSFSTDWRFAPARSREIVKALLDNRRAVSYAEIDAPHGHDAFLLDDARYHAAVRAYFEHRVGAGLQPPTTGGAA</sequence>
<evidence type="ECO:0000256" key="5">
    <source>
        <dbReference type="PIRSR" id="PIRSR000443-1"/>
    </source>
</evidence>
<keyword evidence="2 4" id="KW-0486">Methionine biosynthesis</keyword>
<keyword evidence="4" id="KW-0963">Cytoplasm</keyword>
<dbReference type="Pfam" id="PF00561">
    <property type="entry name" value="Abhydrolase_1"/>
    <property type="match status" value="1"/>
</dbReference>
<dbReference type="InterPro" id="IPR008220">
    <property type="entry name" value="HAT_MetX-like"/>
</dbReference>
<dbReference type="EC" id="2.3.1.46" evidence="4"/>
<dbReference type="Gene3D" id="1.10.1740.110">
    <property type="match status" value="1"/>
</dbReference>
<gene>
    <name evidence="7" type="primary">metX</name>
    <name evidence="4" type="synonym">metXS</name>
    <name evidence="7" type="ORF">Tfont_01229</name>
</gene>
<keyword evidence="1 4" id="KW-0808">Transferase</keyword>
<dbReference type="AlphaFoldDB" id="A0A554XMS6"/>
<feature type="active site" evidence="4 5">
    <location>
        <position position="366"/>
    </location>
</feature>
<dbReference type="InterPro" id="IPR029058">
    <property type="entry name" value="AB_hydrolase_fold"/>
</dbReference>
<feature type="site" description="Important for acyl-CoA specificity" evidence="4">
    <location>
        <position position="335"/>
    </location>
</feature>
<dbReference type="HAMAP" id="MF_00296">
    <property type="entry name" value="MetX_acyltransf"/>
    <property type="match status" value="1"/>
</dbReference>
<dbReference type="Gene3D" id="3.40.50.1820">
    <property type="entry name" value="alpha/beta hydrolase"/>
    <property type="match status" value="1"/>
</dbReference>